<protein>
    <submittedName>
        <fullName evidence="2">Uncharacterized protein</fullName>
    </submittedName>
</protein>
<keyword evidence="1" id="KW-0812">Transmembrane</keyword>
<feature type="transmembrane region" description="Helical" evidence="1">
    <location>
        <begin position="42"/>
        <end position="60"/>
    </location>
</feature>
<organism evidence="2 3">
    <name type="scientific">Agrobacterium larrymoorei</name>
    <dbReference type="NCBI Taxonomy" id="160699"/>
    <lineage>
        <taxon>Bacteria</taxon>
        <taxon>Pseudomonadati</taxon>
        <taxon>Pseudomonadota</taxon>
        <taxon>Alphaproteobacteria</taxon>
        <taxon>Hyphomicrobiales</taxon>
        <taxon>Rhizobiaceae</taxon>
        <taxon>Rhizobium/Agrobacterium group</taxon>
        <taxon>Agrobacterium</taxon>
    </lineage>
</organism>
<comment type="caution">
    <text evidence="2">The sequence shown here is derived from an EMBL/GenBank/DDBJ whole genome shotgun (WGS) entry which is preliminary data.</text>
</comment>
<evidence type="ECO:0000256" key="1">
    <source>
        <dbReference type="SAM" id="Phobius"/>
    </source>
</evidence>
<name>A0AAJ2BA00_9HYPH</name>
<sequence>MRLAVSLATGALESAVHPGMLRKEFDMNLDTQTEKTKPPRKPLWPWLFLLLLTLLTIYWYHWFTQMVDDLIVNMPTAIVELLDHLIGEESRRVGPAPDQNWRVVAPAP</sequence>
<evidence type="ECO:0000313" key="2">
    <source>
        <dbReference type="EMBL" id="MDR6102346.1"/>
    </source>
</evidence>
<accession>A0AAJ2BA00</accession>
<dbReference type="Proteomes" id="UP001255601">
    <property type="component" value="Unassembled WGS sequence"/>
</dbReference>
<dbReference type="RefSeq" id="WP_309773191.1">
    <property type="nucleotide sequence ID" value="NZ_JAVIZC010000003.1"/>
</dbReference>
<gene>
    <name evidence="2" type="ORF">QE369_002543</name>
</gene>
<reference evidence="2" key="1">
    <citation type="submission" date="2023-08" db="EMBL/GenBank/DDBJ databases">
        <title>Functional and genomic diversity of the sorghum phyllosphere microbiome.</title>
        <authorList>
            <person name="Shade A."/>
        </authorList>
    </citation>
    <scope>NUCLEOTIDE SEQUENCE</scope>
    <source>
        <strain evidence="2">SORGH_AS_0974</strain>
    </source>
</reference>
<proteinExistence type="predicted"/>
<keyword evidence="1" id="KW-1133">Transmembrane helix</keyword>
<dbReference type="EMBL" id="JAVIZC010000003">
    <property type="protein sequence ID" value="MDR6102346.1"/>
    <property type="molecule type" value="Genomic_DNA"/>
</dbReference>
<dbReference type="AlphaFoldDB" id="A0AAJ2BA00"/>
<keyword evidence="1" id="KW-0472">Membrane</keyword>
<evidence type="ECO:0000313" key="3">
    <source>
        <dbReference type="Proteomes" id="UP001255601"/>
    </source>
</evidence>